<feature type="compositionally biased region" description="Basic and acidic residues" evidence="1">
    <location>
        <begin position="51"/>
        <end position="60"/>
    </location>
</feature>
<proteinExistence type="predicted"/>
<name>A0A940RVR6_9ACTN</name>
<dbReference type="RefSeq" id="WP_209341111.1">
    <property type="nucleotide sequence ID" value="NZ_JAGIQL010000069.1"/>
</dbReference>
<dbReference type="EMBL" id="JAGIQL010000069">
    <property type="protein sequence ID" value="MBP0459337.1"/>
    <property type="molecule type" value="Genomic_DNA"/>
</dbReference>
<comment type="caution">
    <text evidence="2">The sequence shown here is derived from an EMBL/GenBank/DDBJ whole genome shotgun (WGS) entry which is preliminary data.</text>
</comment>
<keyword evidence="3" id="KW-1185">Reference proteome</keyword>
<organism evidence="2 3">
    <name type="scientific">Streptomyces montanisoli</name>
    <dbReference type="NCBI Taxonomy" id="2798581"/>
    <lineage>
        <taxon>Bacteria</taxon>
        <taxon>Bacillati</taxon>
        <taxon>Actinomycetota</taxon>
        <taxon>Actinomycetes</taxon>
        <taxon>Kitasatosporales</taxon>
        <taxon>Streptomycetaceae</taxon>
        <taxon>Streptomyces</taxon>
    </lineage>
</organism>
<protein>
    <submittedName>
        <fullName evidence="2">Uncharacterized protein</fullName>
    </submittedName>
</protein>
<evidence type="ECO:0000256" key="1">
    <source>
        <dbReference type="SAM" id="MobiDB-lite"/>
    </source>
</evidence>
<evidence type="ECO:0000313" key="2">
    <source>
        <dbReference type="EMBL" id="MBP0459337.1"/>
    </source>
</evidence>
<sequence length="71" mass="7191">MDTTRPTAAPIYDRLIAERGDVVADAAHVAEQTSREAAGTLDFGLPDDDGDGGRDTDRDGAGTGDGDGDGA</sequence>
<evidence type="ECO:0000313" key="3">
    <source>
        <dbReference type="Proteomes" id="UP000670475"/>
    </source>
</evidence>
<dbReference type="Proteomes" id="UP000670475">
    <property type="component" value="Unassembled WGS sequence"/>
</dbReference>
<feature type="region of interest" description="Disordered" evidence="1">
    <location>
        <begin position="32"/>
        <end position="71"/>
    </location>
</feature>
<reference evidence="2" key="1">
    <citation type="submission" date="2021-03" db="EMBL/GenBank/DDBJ databases">
        <title>Whole genome sequence of Streptomyces bomunensis MMS17-BM035.</title>
        <authorList>
            <person name="Lee J.H."/>
        </authorList>
    </citation>
    <scope>NUCLEOTIDE SEQUENCE</scope>
    <source>
        <strain evidence="2">MMS17-BM035</strain>
    </source>
</reference>
<accession>A0A940RVR6</accession>
<gene>
    <name evidence="2" type="ORF">JFN87_17760</name>
</gene>
<dbReference type="AlphaFoldDB" id="A0A940RVR6"/>